<evidence type="ECO:0000256" key="1">
    <source>
        <dbReference type="SAM" id="MobiDB-lite"/>
    </source>
</evidence>
<sequence length="195" mass="21640">MAGQCTATMKPSRSDEVLDAEEQARMADRVRAQFDSMAPKRPTKPNRSESDSTPTPLSEENTPTIPEFQKFQSLQSQSQALFSETKIEQLEEFVETQYYKQLDSVDKTTPYGTIASVLLCLGYPYKLTGSGFIKLSSSECGGGGEGHNLQLQNGYENGERVMVLRTNPATNDWIPNMEDHQVIYVSGKPNRSDSG</sequence>
<organism evidence="2 3">
    <name type="scientific">Actinidia rufa</name>
    <dbReference type="NCBI Taxonomy" id="165716"/>
    <lineage>
        <taxon>Eukaryota</taxon>
        <taxon>Viridiplantae</taxon>
        <taxon>Streptophyta</taxon>
        <taxon>Embryophyta</taxon>
        <taxon>Tracheophyta</taxon>
        <taxon>Spermatophyta</taxon>
        <taxon>Magnoliopsida</taxon>
        <taxon>eudicotyledons</taxon>
        <taxon>Gunneridae</taxon>
        <taxon>Pentapetalae</taxon>
        <taxon>asterids</taxon>
        <taxon>Ericales</taxon>
        <taxon>Actinidiaceae</taxon>
        <taxon>Actinidia</taxon>
    </lineage>
</organism>
<proteinExistence type="predicted"/>
<comment type="caution">
    <text evidence="2">The sequence shown here is derived from an EMBL/GenBank/DDBJ whole genome shotgun (WGS) entry which is preliminary data.</text>
</comment>
<evidence type="ECO:0000313" key="3">
    <source>
        <dbReference type="Proteomes" id="UP000585474"/>
    </source>
</evidence>
<dbReference type="OrthoDB" id="1615585at2759"/>
<name>A0A7J0F502_9ERIC</name>
<feature type="compositionally biased region" description="Polar residues" evidence="1">
    <location>
        <begin position="1"/>
        <end position="11"/>
    </location>
</feature>
<dbReference type="Proteomes" id="UP000585474">
    <property type="component" value="Unassembled WGS sequence"/>
</dbReference>
<dbReference type="AlphaFoldDB" id="A0A7J0F502"/>
<keyword evidence="3" id="KW-1185">Reference proteome</keyword>
<feature type="compositionally biased region" description="Basic and acidic residues" evidence="1">
    <location>
        <begin position="12"/>
        <end position="32"/>
    </location>
</feature>
<feature type="compositionally biased region" description="Polar residues" evidence="1">
    <location>
        <begin position="51"/>
        <end position="63"/>
    </location>
</feature>
<accession>A0A7J0F502</accession>
<dbReference type="PANTHER" id="PTHR34686">
    <property type="entry name" value="MATERNAL EFFECT EMBRYO ARREST PROTEIN"/>
    <property type="match status" value="1"/>
</dbReference>
<evidence type="ECO:0000313" key="2">
    <source>
        <dbReference type="EMBL" id="GFY93760.1"/>
    </source>
</evidence>
<protein>
    <submittedName>
        <fullName evidence="2">Uncharacterized protein</fullName>
    </submittedName>
</protein>
<dbReference type="PANTHER" id="PTHR34686:SF1">
    <property type="entry name" value="MATERNAL EFFECT EMBRYO ARREST 59"/>
    <property type="match status" value="1"/>
</dbReference>
<gene>
    <name evidence="2" type="ORF">Acr_09g0002060</name>
</gene>
<reference evidence="2 3" key="1">
    <citation type="submission" date="2019-07" db="EMBL/GenBank/DDBJ databases">
        <title>De Novo Assembly of kiwifruit Actinidia rufa.</title>
        <authorList>
            <person name="Sugita-Konishi S."/>
            <person name="Sato K."/>
            <person name="Mori E."/>
            <person name="Abe Y."/>
            <person name="Kisaki G."/>
            <person name="Hamano K."/>
            <person name="Suezawa K."/>
            <person name="Otani M."/>
            <person name="Fukuda T."/>
            <person name="Manabe T."/>
            <person name="Gomi K."/>
            <person name="Tabuchi M."/>
            <person name="Akimitsu K."/>
            <person name="Kataoka I."/>
        </authorList>
    </citation>
    <scope>NUCLEOTIDE SEQUENCE [LARGE SCALE GENOMIC DNA]</scope>
    <source>
        <strain evidence="3">cv. Fuchu</strain>
    </source>
</reference>
<dbReference type="EMBL" id="BJWL01000009">
    <property type="protein sequence ID" value="GFY93760.1"/>
    <property type="molecule type" value="Genomic_DNA"/>
</dbReference>
<feature type="region of interest" description="Disordered" evidence="1">
    <location>
        <begin position="1"/>
        <end position="63"/>
    </location>
</feature>